<comment type="caution">
    <text evidence="11">The sequence shown here is derived from an EMBL/GenBank/DDBJ whole genome shotgun (WGS) entry which is preliminary data.</text>
</comment>
<dbReference type="PANTHER" id="PTHR23517">
    <property type="entry name" value="RESISTANCE PROTEIN MDTM, PUTATIVE-RELATED-RELATED"/>
    <property type="match status" value="1"/>
</dbReference>
<evidence type="ECO:0000256" key="4">
    <source>
        <dbReference type="ARBA" id="ARBA00022475"/>
    </source>
</evidence>
<dbReference type="GO" id="GO:0006857">
    <property type="term" value="P:oligopeptide transport"/>
    <property type="evidence" value="ECO:0007669"/>
    <property type="project" value="InterPro"/>
</dbReference>
<name>A0A8E2B6R4_9PSEU</name>
<dbReference type="InterPro" id="IPR020846">
    <property type="entry name" value="MFS_dom"/>
</dbReference>
<dbReference type="PROSITE" id="PS50850">
    <property type="entry name" value="MFS"/>
    <property type="match status" value="1"/>
</dbReference>
<keyword evidence="4" id="KW-1003">Cell membrane</keyword>
<evidence type="ECO:0000256" key="6">
    <source>
        <dbReference type="ARBA" id="ARBA00022989"/>
    </source>
</evidence>
<evidence type="ECO:0000256" key="2">
    <source>
        <dbReference type="ARBA" id="ARBA00005982"/>
    </source>
</evidence>
<comment type="similarity">
    <text evidence="2 8">Belongs to the major facilitator superfamily. Proton-dependent oligopeptide transporter (POT/PTR) (TC 2.A.17) family.</text>
</comment>
<dbReference type="InterPro" id="IPR018456">
    <property type="entry name" value="PTR2_symporter_CS"/>
</dbReference>
<evidence type="ECO:0000256" key="9">
    <source>
        <dbReference type="SAM" id="Phobius"/>
    </source>
</evidence>
<keyword evidence="3 8" id="KW-0813">Transport</keyword>
<feature type="transmembrane region" description="Helical" evidence="9">
    <location>
        <begin position="238"/>
        <end position="256"/>
    </location>
</feature>
<sequence length="501" mass="53181">MRGENDNEVEYRDEAVVSTSIDAQADTRFFGHPRGLANLFGVEMWERFSFYGMQGILAIYLYYQASKGGLGIDQSAALGIVGAYGGTVYLATVIGAWIADRLLGSERTLFYSAVVVMIGHIALAVLPGLTGVGVGLACVALGSGGLKGNATSVVGTLYAEGDERRDAGFTIFYMGVNLGGFIGPLLTGLAQQNLGFHFGFGLAAIGMALGLIQYTIGRKNLGAKASEVPNPLPSSQRPLVIGVAVVIIAAVVALIMSGVVTPDNLADVVVYVVVAISVVYFLAILTSKKITSDERSRVLSFIPMYIASAAFFSLYQQQSTVVSVYSDQRLDRDLFGWTMPVSWVNSINPVFIIVLAPIIAAIWTKLGPKQPSTPMKFVLGTVLMGLAFLLFLPMAHTGQNGSPLLALAGILLVFTIAELMLSPVGLSLSTKLAPEAFRTQMVALNFLSVSLGTALSGKLAQSYDPHDEVPYFSIIGGVAVAIGLLLFALIPVIRRLMRGVH</sequence>
<dbReference type="GO" id="GO:0005886">
    <property type="term" value="C:plasma membrane"/>
    <property type="evidence" value="ECO:0007669"/>
    <property type="project" value="UniProtKB-SubCell"/>
</dbReference>
<dbReference type="GO" id="GO:1904680">
    <property type="term" value="F:peptide transmembrane transporter activity"/>
    <property type="evidence" value="ECO:0007669"/>
    <property type="project" value="InterPro"/>
</dbReference>
<feature type="transmembrane region" description="Helical" evidence="9">
    <location>
        <begin position="401"/>
        <end position="421"/>
    </location>
</feature>
<keyword evidence="5 8" id="KW-0812">Transmembrane</keyword>
<dbReference type="PANTHER" id="PTHR23517:SF15">
    <property type="entry name" value="PROTON-DEPENDENT OLIGOPEPTIDE FAMILY TRANSPORT PROTEIN"/>
    <property type="match status" value="1"/>
</dbReference>
<feature type="transmembrane region" description="Helical" evidence="9">
    <location>
        <begin position="48"/>
        <end position="65"/>
    </location>
</feature>
<feature type="transmembrane region" description="Helical" evidence="9">
    <location>
        <begin position="110"/>
        <end position="141"/>
    </location>
</feature>
<dbReference type="Gene3D" id="1.20.1250.20">
    <property type="entry name" value="MFS general substrate transporter like domains"/>
    <property type="match status" value="1"/>
</dbReference>
<feature type="transmembrane region" description="Helical" evidence="9">
    <location>
        <begin position="335"/>
        <end position="363"/>
    </location>
</feature>
<organism evidence="11 12">
    <name type="scientific">Amycolatopsis echigonensis</name>
    <dbReference type="NCBI Taxonomy" id="2576905"/>
    <lineage>
        <taxon>Bacteria</taxon>
        <taxon>Bacillati</taxon>
        <taxon>Actinomycetota</taxon>
        <taxon>Actinomycetes</taxon>
        <taxon>Pseudonocardiales</taxon>
        <taxon>Pseudonocardiaceae</taxon>
        <taxon>Amycolatopsis</taxon>
    </lineage>
</organism>
<keyword evidence="6 9" id="KW-1133">Transmembrane helix</keyword>
<feature type="domain" description="Major facilitator superfamily (MFS) profile" evidence="10">
    <location>
        <begin position="38"/>
        <end position="494"/>
    </location>
</feature>
<comment type="subcellular location">
    <subcellularLocation>
        <location evidence="1">Cell membrane</location>
        <topology evidence="1">Multi-pass membrane protein</topology>
    </subcellularLocation>
    <subcellularLocation>
        <location evidence="8">Membrane</location>
        <topology evidence="8">Multi-pass membrane protein</topology>
    </subcellularLocation>
</comment>
<evidence type="ECO:0000259" key="10">
    <source>
        <dbReference type="PROSITE" id="PS50850"/>
    </source>
</evidence>
<dbReference type="NCBIfam" id="TIGR00924">
    <property type="entry name" value="yjdL_sub1_fam"/>
    <property type="match status" value="1"/>
</dbReference>
<evidence type="ECO:0000256" key="5">
    <source>
        <dbReference type="ARBA" id="ARBA00022692"/>
    </source>
</evidence>
<feature type="transmembrane region" description="Helical" evidence="9">
    <location>
        <begin position="196"/>
        <end position="217"/>
    </location>
</feature>
<dbReference type="EMBL" id="JACJHR010000049">
    <property type="protein sequence ID" value="MBB2503176.1"/>
    <property type="molecule type" value="Genomic_DNA"/>
</dbReference>
<feature type="transmembrane region" description="Helical" evidence="9">
    <location>
        <begin position="298"/>
        <end position="315"/>
    </location>
</feature>
<feature type="transmembrane region" description="Helical" evidence="9">
    <location>
        <begin position="471"/>
        <end position="493"/>
    </location>
</feature>
<protein>
    <submittedName>
        <fullName evidence="11">Peptide MFS transporter</fullName>
    </submittedName>
</protein>
<proteinExistence type="inferred from homology"/>
<gene>
    <name evidence="11" type="ORF">H5411_29085</name>
</gene>
<dbReference type="CDD" id="cd17346">
    <property type="entry name" value="MFS_DtpA_like"/>
    <property type="match status" value="1"/>
</dbReference>
<feature type="transmembrane region" description="Helical" evidence="9">
    <location>
        <begin position="77"/>
        <end position="98"/>
    </location>
</feature>
<keyword evidence="7 9" id="KW-0472">Membrane</keyword>
<dbReference type="InterPro" id="IPR036259">
    <property type="entry name" value="MFS_trans_sf"/>
</dbReference>
<dbReference type="InterPro" id="IPR000109">
    <property type="entry name" value="POT_fam"/>
</dbReference>
<dbReference type="Proteomes" id="UP000550260">
    <property type="component" value="Unassembled WGS sequence"/>
</dbReference>
<dbReference type="SUPFAM" id="SSF103473">
    <property type="entry name" value="MFS general substrate transporter"/>
    <property type="match status" value="1"/>
</dbReference>
<feature type="transmembrane region" description="Helical" evidence="9">
    <location>
        <begin position="375"/>
        <end position="395"/>
    </location>
</feature>
<dbReference type="InterPro" id="IPR050171">
    <property type="entry name" value="MFS_Transporters"/>
</dbReference>
<dbReference type="PROSITE" id="PS01023">
    <property type="entry name" value="PTR2_2"/>
    <property type="match status" value="1"/>
</dbReference>
<dbReference type="AlphaFoldDB" id="A0A8E2B6R4"/>
<evidence type="ECO:0000256" key="1">
    <source>
        <dbReference type="ARBA" id="ARBA00004651"/>
    </source>
</evidence>
<evidence type="ECO:0000313" key="11">
    <source>
        <dbReference type="EMBL" id="MBB2503176.1"/>
    </source>
</evidence>
<evidence type="ECO:0000256" key="3">
    <source>
        <dbReference type="ARBA" id="ARBA00022448"/>
    </source>
</evidence>
<accession>A0A8E2B6R4</accession>
<feature type="transmembrane region" description="Helical" evidence="9">
    <location>
        <begin position="268"/>
        <end position="286"/>
    </location>
</feature>
<feature type="transmembrane region" description="Helical" evidence="9">
    <location>
        <begin position="171"/>
        <end position="190"/>
    </location>
</feature>
<reference evidence="11 12" key="1">
    <citation type="submission" date="2020-08" db="EMBL/GenBank/DDBJ databases">
        <title>Amycolatopsis echigonensis JCM 21831.</title>
        <authorList>
            <person name="Tedsree N."/>
            <person name="Kuncharoen N."/>
            <person name="Likhitwitayawuid K."/>
            <person name="Tanasupawat S."/>
        </authorList>
    </citation>
    <scope>NUCLEOTIDE SEQUENCE [LARGE SCALE GENOMIC DNA]</scope>
    <source>
        <strain evidence="11 12">JCM 21831</strain>
    </source>
</reference>
<evidence type="ECO:0000313" key="12">
    <source>
        <dbReference type="Proteomes" id="UP000550260"/>
    </source>
</evidence>
<evidence type="ECO:0000256" key="7">
    <source>
        <dbReference type="ARBA" id="ARBA00023136"/>
    </source>
</evidence>
<dbReference type="Pfam" id="PF00854">
    <property type="entry name" value="PTR2"/>
    <property type="match status" value="1"/>
</dbReference>
<dbReference type="InterPro" id="IPR005279">
    <property type="entry name" value="Dipep/tripep_permease"/>
</dbReference>
<evidence type="ECO:0000256" key="8">
    <source>
        <dbReference type="RuleBase" id="RU003755"/>
    </source>
</evidence>